<accession>A0ABP8MFW9</accession>
<feature type="chain" id="PRO_5045549330" description="TANFOR domain-containing protein" evidence="1">
    <location>
        <begin position="26"/>
        <end position="2491"/>
    </location>
</feature>
<name>A0ABP8MFW9_9BACT</name>
<dbReference type="EMBL" id="BAABEZ010000002">
    <property type="protein sequence ID" value="GAA4450015.1"/>
    <property type="molecule type" value="Genomic_DNA"/>
</dbReference>
<feature type="signal peptide" evidence="1">
    <location>
        <begin position="1"/>
        <end position="25"/>
    </location>
</feature>
<keyword evidence="3" id="KW-1185">Reference proteome</keyword>
<reference evidence="3" key="1">
    <citation type="journal article" date="2019" name="Int. J. Syst. Evol. Microbiol.">
        <title>The Global Catalogue of Microorganisms (GCM) 10K type strain sequencing project: providing services to taxonomists for standard genome sequencing and annotation.</title>
        <authorList>
            <consortium name="The Broad Institute Genomics Platform"/>
            <consortium name="The Broad Institute Genome Sequencing Center for Infectious Disease"/>
            <person name="Wu L."/>
            <person name="Ma J."/>
        </authorList>
    </citation>
    <scope>NUCLEOTIDE SEQUENCE [LARGE SCALE GENOMIC DNA]</scope>
    <source>
        <strain evidence="3">JCM 31921</strain>
    </source>
</reference>
<proteinExistence type="predicted"/>
<dbReference type="Proteomes" id="UP001501410">
    <property type="component" value="Unassembled WGS sequence"/>
</dbReference>
<evidence type="ECO:0008006" key="4">
    <source>
        <dbReference type="Google" id="ProtNLM"/>
    </source>
</evidence>
<organism evidence="2 3">
    <name type="scientific">Rurimicrobium arvi</name>
    <dbReference type="NCBI Taxonomy" id="2049916"/>
    <lineage>
        <taxon>Bacteria</taxon>
        <taxon>Pseudomonadati</taxon>
        <taxon>Bacteroidota</taxon>
        <taxon>Chitinophagia</taxon>
        <taxon>Chitinophagales</taxon>
        <taxon>Chitinophagaceae</taxon>
        <taxon>Rurimicrobium</taxon>
    </lineage>
</organism>
<evidence type="ECO:0000256" key="1">
    <source>
        <dbReference type="SAM" id="SignalP"/>
    </source>
</evidence>
<sequence>MKTNQAFLQRLLIALLLCCGNAVWAQSLTLSLSVAPPYSPYLNDYVTYGNKALLTVVNSSGGPVSFYLKARITGDNGINGSTRPGFKPASPMVISMPSAIFKGLDFEGYFSQNNFSLTGTTIDNVVTGAGLPEGNYQICVQAFDWNTNAEVSAEVCASINIVYAEAPVAISPGCGTTYPDNPAQAVPFAWTPPPGIPGVQYILRMTPVWRNGDPNNAINTITEPPFFQTFGVLNVPSYTYRLSDPKLTKGTLYAWQVTAIDPSGKYLIRNNGRSPVCTFRYGDTDVTVPASYPDTLIITNPLCRLYKDANGVSRIDSNVTEAQGNKLFYSSEKDLGLSWIWNTQDIPANGIPEKKKVANGAAITAYKVIFTPLNLSGEGRVAVKGDKTVTKELITDQFVNISAAQADVMGLKADHWYMVTVQAIGVGGSGPTGVRILAEAKSCEVRIIRSADSVKQIKFTGTLAYNLEDGGSLYPANNVKLAFRLAASGEKSKSSVTADSYGAEPSYPCSTDAQGNFSVWIPVPKEKESNKYVSISILNPYYRSMDSCLSVTLSTTAANGAVAKLKDSIELGQVKVEALTYSLKVKVGKGFPKFYYDTLSKEVSVQNDQYVIDTTTIKPRVRVKAGIPVVIYRYAKSSDMPLREGDYTVQATVRGKTMMKVAEAVTSIENAGASDEQTVVNFKRLLCNMRDDDEYYIKAILPNDSTQRGAAKNPFQVASTKTTDVYALTADGDLDAFLEAPEQIFRFKPTAFQLQQFKNRFTQNTGYNLISTLPPMSTVSGKMVYTWPGYNVQRPLTNAKFVVRMIYTFNGKEGFPEAAQPDGSKYCFAKSQVELNGKPGDGVIQENEEIISSDMDGVVLGTGTTDAQGNFKINFINYDKKGTISTNGHQVTAMYPCPPEEKVDGKNKVIDPVSQKVLGYDDDWSFGANWKDMYNSAQHGDDVSNGMNKGKGYSGSTQFISEHGVSATATGNATTKTANSSLGKGGVEIGGKTMNKSYGANYTGAREEQDRYAFEMPGLHGPMPGVNPVVKNTANTVVADGNIAVGRMLVVELVGPHTSFYGERMDGGNLDQGGHFIMQAFDKGDLGTLTTQVKNWKGQTKVVFQKQNDKGKWETVSKPDASGVRMTIYRPAGTKPALTPLGEGTANHPSKVLLQSSVAGAITGDPVEWVIDTSLSMNADGSFVVGDVHGIAVAAKNKIQIASNPEADLATQFEPVEGATLGGTYYLKLKEGKIIGRVTEAGTDKGIQSYVNIYCSGCQKGAVNGIDLGFSVATDAQGYFEYKNGMVVNGRSYSWDANSDQNKPVITCYAFKAGYGNKNSVTLPVPSLGQQRRYNLQLSPGCKISGTVRGEDGNAISAYIMRLPDTTLVPTPKNGTPFEVYAPSGSGIQLKIIPQDPAYFDTLISVKTPDSGPLDLKHIDLPKRLHRMQFDITLTNADGVIKLGKEMEAGLVKIAINADQQLTKVNTLNNPSLAFSFANVSVNNYTVMVTDAKGRGYIPQVLHLTNKESRNMQVYKITLRMGDSLTGKVTRIGDFAVQNARVYLDQSNGSSQTDPKDTAWNAMETTTDANGRYVLRGIPRLPKVRVHATVQGYGVLIDGGDTTLSIKGGGAVANFFLKDVCQADISNVYGFPFAVESAKPAGTNKYKITGVLNLSANKTRLSWLDNKTKVRIEDVVFVQQSVNGKNVLLPETPDLKLSETNLKMKLAGRYNLSISGLMATSVIIVNGKPVQTGGTQPLLLSKDGSGGTVFANARIVDNSYNYPSTYLNFDKSGEFHLATWQSGDQKMKMNVPVISTLNKTDPYQLTNKDGDSLSFSFIGFDAKAGPKASYIDDAGKIHLNVNFRGQAGNSQPGFVDVHIRQIILDQNKIDAATFTDPLHLKLENWDLEVKQWSVDPAKGGLYSERAVIHTGVADIPMGLFNLRHDLFVLQQPKLDSLTLGGGLVALVNISPKASLVYDMKTGSDLGAHWRLSVSSEGTKPAASFNLKTKYGNTKLDLDYFQMISYNNENIISLRKSAEIPVGNNGRIHYIPDGIATNPDFFVLQGTATFDVPRTPSVSIGMKYTSEGNMLKQEIAPFSFSFDGKGYTRFTSPAGGKAPELNADKGMATFYGTIEEPGKTEKIPCMLTFGKKGSLDSAGMIYLVPPDNILKLTSKNNLKLVSTYDAKNKLRNGMRVEGKDWTNLRFSGFINPSDGSLKATEDVQPVNFEVLGDITANTDSIKVSDIKTPFGNLNMVYDFKESVMRGAMRMDNAEFGSYKFTGDVQVEFSKHGFLTMAAGQLNTGVLLAEGFGVFSSGLVLGVYDNLSDDIIAKTVQFSKDPKSLCWITENRSNFKGCYFTGGYDILNTSKSFDIGIAAAYFNAVLGVESSIGLTFGNGTNGVLNVGAHGMVKAGLSAITGTTIKGQIEGHLTAKATYSNAPGAGFGVEGASALGFSCEACQSVPFFDDICFDFEKACGATFGFGQGSGAHFDFKLESIADLHKCGGTNKASK</sequence>
<gene>
    <name evidence="2" type="ORF">GCM10023092_05230</name>
</gene>
<comment type="caution">
    <text evidence="2">The sequence shown here is derived from an EMBL/GenBank/DDBJ whole genome shotgun (WGS) entry which is preliminary data.</text>
</comment>
<dbReference type="SUPFAM" id="SSF49265">
    <property type="entry name" value="Fibronectin type III"/>
    <property type="match status" value="1"/>
</dbReference>
<evidence type="ECO:0000313" key="2">
    <source>
        <dbReference type="EMBL" id="GAA4450015.1"/>
    </source>
</evidence>
<dbReference type="RefSeq" id="WP_344822391.1">
    <property type="nucleotide sequence ID" value="NZ_BAABEZ010000002.1"/>
</dbReference>
<keyword evidence="1" id="KW-0732">Signal</keyword>
<protein>
    <recommendedName>
        <fullName evidence="4">TANFOR domain-containing protein</fullName>
    </recommendedName>
</protein>
<dbReference type="InterPro" id="IPR036116">
    <property type="entry name" value="FN3_sf"/>
</dbReference>
<evidence type="ECO:0000313" key="3">
    <source>
        <dbReference type="Proteomes" id="UP001501410"/>
    </source>
</evidence>